<feature type="region of interest" description="Disordered" evidence="17">
    <location>
        <begin position="1"/>
        <end position="24"/>
    </location>
</feature>
<evidence type="ECO:0000256" key="12">
    <source>
        <dbReference type="ARBA" id="ARBA00023125"/>
    </source>
</evidence>
<sequence>MGQRDLELTPAGGQRHDRAPGAHRGENDRVARWVLHVDLDQFIAAVELLRRPELRDRPVVVGGDGDPTKRGVVATASYPAREFGVHSGLPLRTAARRCPDAVFLPVDRPAYEAASAEVMAVLREFDAVVEVLGWDEAFLGVTTADPEALAHRIRRRVRAVTDLDCSVGIGQNKVQAKLATGFGKPAGVFRLTDQNWFAVLGDKPTSALWGIGARTAKRLAEAGITTVCELAAADPARLAERFGPATGPWLVRVARGQDSTPVLATPARARSRSRETTYQRDLDDWELIRQEVGQLARRVAVDVRAEHLPAVRVVVKVRYAPFTTRTHGQALTAPSAEASVIEQAALAALDRFTEHRPVRLLGVRADFARAA</sequence>
<dbReference type="InterPro" id="IPR053848">
    <property type="entry name" value="IMS_HHH_1"/>
</dbReference>
<evidence type="ECO:0000313" key="20">
    <source>
        <dbReference type="Proteomes" id="UP001206128"/>
    </source>
</evidence>
<dbReference type="PROSITE" id="PS50173">
    <property type="entry name" value="UMUC"/>
    <property type="match status" value="1"/>
</dbReference>
<comment type="cofactor">
    <cofactor evidence="16">
        <name>Mg(2+)</name>
        <dbReference type="ChEBI" id="CHEBI:18420"/>
    </cofactor>
    <text evidence="16">Binds 2 magnesium ions per subunit.</text>
</comment>
<keyword evidence="13 16" id="KW-0234">DNA repair</keyword>
<dbReference type="Gene3D" id="3.30.70.270">
    <property type="match status" value="1"/>
</dbReference>
<dbReference type="Pfam" id="PF21999">
    <property type="entry name" value="IMS_HHH_1"/>
    <property type="match status" value="1"/>
</dbReference>
<comment type="subcellular location">
    <subcellularLocation>
        <location evidence="1 16">Cytoplasm</location>
    </subcellularLocation>
</comment>
<keyword evidence="10 16" id="KW-0460">Magnesium</keyword>
<dbReference type="AlphaFoldDB" id="A0AAE3GJ13"/>
<dbReference type="GO" id="GO:0003887">
    <property type="term" value="F:DNA-directed DNA polymerase activity"/>
    <property type="evidence" value="ECO:0007669"/>
    <property type="project" value="UniProtKB-UniRule"/>
</dbReference>
<keyword evidence="7 16" id="KW-0235">DNA replication</keyword>
<evidence type="ECO:0000259" key="18">
    <source>
        <dbReference type="PROSITE" id="PS50173"/>
    </source>
</evidence>
<dbReference type="GO" id="GO:0003684">
    <property type="term" value="F:damaged DNA binding"/>
    <property type="evidence" value="ECO:0007669"/>
    <property type="project" value="InterPro"/>
</dbReference>
<dbReference type="SUPFAM" id="SSF56672">
    <property type="entry name" value="DNA/RNA polymerases"/>
    <property type="match status" value="1"/>
</dbReference>
<keyword evidence="6 16" id="KW-0548">Nucleotidyltransferase</keyword>
<evidence type="ECO:0000313" key="19">
    <source>
        <dbReference type="EMBL" id="MCP2168254.1"/>
    </source>
</evidence>
<dbReference type="GO" id="GO:0042276">
    <property type="term" value="P:error-prone translesion synthesis"/>
    <property type="evidence" value="ECO:0007669"/>
    <property type="project" value="TreeGrafter"/>
</dbReference>
<dbReference type="PANTHER" id="PTHR11076">
    <property type="entry name" value="DNA REPAIR POLYMERASE UMUC / TRANSFERASE FAMILY MEMBER"/>
    <property type="match status" value="1"/>
</dbReference>
<dbReference type="InterPro" id="IPR022880">
    <property type="entry name" value="DNApol_IV"/>
</dbReference>
<evidence type="ECO:0000256" key="10">
    <source>
        <dbReference type="ARBA" id="ARBA00022842"/>
    </source>
</evidence>
<dbReference type="SUPFAM" id="SSF100879">
    <property type="entry name" value="Lesion bypass DNA polymerase (Y-family), little finger domain"/>
    <property type="match status" value="1"/>
</dbReference>
<evidence type="ECO:0000256" key="4">
    <source>
        <dbReference type="ARBA" id="ARBA00022490"/>
    </source>
</evidence>
<dbReference type="GO" id="GO:0009432">
    <property type="term" value="P:SOS response"/>
    <property type="evidence" value="ECO:0007669"/>
    <property type="project" value="TreeGrafter"/>
</dbReference>
<dbReference type="InterPro" id="IPR036775">
    <property type="entry name" value="DNA_pol_Y-fam_lit_finger_sf"/>
</dbReference>
<dbReference type="GO" id="GO:0006261">
    <property type="term" value="P:DNA-templated DNA replication"/>
    <property type="evidence" value="ECO:0007669"/>
    <property type="project" value="UniProtKB-UniRule"/>
</dbReference>
<dbReference type="Proteomes" id="UP001206128">
    <property type="component" value="Unassembled WGS sequence"/>
</dbReference>
<organism evidence="19 20">
    <name type="scientific">Goodfellowiella coeruleoviolacea</name>
    <dbReference type="NCBI Taxonomy" id="334858"/>
    <lineage>
        <taxon>Bacteria</taxon>
        <taxon>Bacillati</taxon>
        <taxon>Actinomycetota</taxon>
        <taxon>Actinomycetes</taxon>
        <taxon>Pseudonocardiales</taxon>
        <taxon>Pseudonocardiaceae</taxon>
        <taxon>Goodfellowiella</taxon>
    </lineage>
</organism>
<dbReference type="Gene3D" id="3.30.1490.100">
    <property type="entry name" value="DNA polymerase, Y-family, little finger domain"/>
    <property type="match status" value="1"/>
</dbReference>
<keyword evidence="8 16" id="KW-0479">Metal-binding</keyword>
<evidence type="ECO:0000256" key="5">
    <source>
        <dbReference type="ARBA" id="ARBA00022679"/>
    </source>
</evidence>
<dbReference type="PANTHER" id="PTHR11076:SF33">
    <property type="entry name" value="DNA POLYMERASE KAPPA"/>
    <property type="match status" value="1"/>
</dbReference>
<evidence type="ECO:0000256" key="13">
    <source>
        <dbReference type="ARBA" id="ARBA00023204"/>
    </source>
</evidence>
<evidence type="ECO:0000256" key="11">
    <source>
        <dbReference type="ARBA" id="ARBA00022932"/>
    </source>
</evidence>
<dbReference type="GO" id="GO:0000287">
    <property type="term" value="F:magnesium ion binding"/>
    <property type="evidence" value="ECO:0007669"/>
    <property type="project" value="UniProtKB-UniRule"/>
</dbReference>
<dbReference type="GO" id="GO:0006281">
    <property type="term" value="P:DNA repair"/>
    <property type="evidence" value="ECO:0007669"/>
    <property type="project" value="UniProtKB-UniRule"/>
</dbReference>
<evidence type="ECO:0000256" key="7">
    <source>
        <dbReference type="ARBA" id="ARBA00022705"/>
    </source>
</evidence>
<keyword evidence="12 16" id="KW-0238">DNA-binding</keyword>
<name>A0AAE3GJ13_9PSEU</name>
<evidence type="ECO:0000256" key="15">
    <source>
        <dbReference type="ARBA" id="ARBA00049244"/>
    </source>
</evidence>
<comment type="similarity">
    <text evidence="2 16">Belongs to the DNA polymerase type-Y family.</text>
</comment>
<dbReference type="GO" id="GO:0005829">
    <property type="term" value="C:cytosol"/>
    <property type="evidence" value="ECO:0007669"/>
    <property type="project" value="TreeGrafter"/>
</dbReference>
<feature type="compositionally biased region" description="Basic and acidic residues" evidence="17">
    <location>
        <begin position="14"/>
        <end position="24"/>
    </location>
</feature>
<dbReference type="NCBIfam" id="NF002677">
    <property type="entry name" value="PRK02406.1"/>
    <property type="match status" value="1"/>
</dbReference>
<evidence type="ECO:0000256" key="14">
    <source>
        <dbReference type="ARBA" id="ARBA00025589"/>
    </source>
</evidence>
<evidence type="ECO:0000256" key="8">
    <source>
        <dbReference type="ARBA" id="ARBA00022723"/>
    </source>
</evidence>
<feature type="domain" description="UmuC" evidence="18">
    <location>
        <begin position="34"/>
        <end position="212"/>
    </location>
</feature>
<comment type="function">
    <text evidence="14 16">Poorly processive, error-prone DNA polymerase involved in untargeted mutagenesis. Copies undamaged DNA at stalled replication forks, which arise in vivo from mismatched or misaligned primer ends. These misaligned primers can be extended by PolIV. Exhibits no 3'-5' exonuclease (proofreading) activity. May be involved in translesional synthesis, in conjunction with the beta clamp from PolIII.</text>
</comment>
<reference evidence="19" key="1">
    <citation type="submission" date="2022-06" db="EMBL/GenBank/DDBJ databases">
        <title>Genomic Encyclopedia of Archaeal and Bacterial Type Strains, Phase II (KMG-II): from individual species to whole genera.</title>
        <authorList>
            <person name="Goeker M."/>
        </authorList>
    </citation>
    <scope>NUCLEOTIDE SEQUENCE</scope>
    <source>
        <strain evidence="19">DSM 43935</strain>
    </source>
</reference>
<keyword evidence="5 16" id="KW-0808">Transferase</keyword>
<keyword evidence="11 16" id="KW-0239">DNA-directed DNA polymerase</keyword>
<evidence type="ECO:0000256" key="16">
    <source>
        <dbReference type="HAMAP-Rule" id="MF_01113"/>
    </source>
</evidence>
<keyword evidence="20" id="KW-1185">Reference proteome</keyword>
<dbReference type="Pfam" id="PF00817">
    <property type="entry name" value="IMS"/>
    <property type="match status" value="1"/>
</dbReference>
<proteinExistence type="inferred from homology"/>
<protein>
    <recommendedName>
        <fullName evidence="16">DNA polymerase IV</fullName>
        <shortName evidence="16">Pol IV</shortName>
        <ecNumber evidence="16">2.7.7.7</ecNumber>
    </recommendedName>
</protein>
<dbReference type="InterPro" id="IPR001126">
    <property type="entry name" value="UmuC"/>
</dbReference>
<dbReference type="Gene3D" id="3.40.1170.60">
    <property type="match status" value="1"/>
</dbReference>
<feature type="active site" evidence="16">
    <location>
        <position position="136"/>
    </location>
</feature>
<dbReference type="NCBIfam" id="NF002883">
    <property type="entry name" value="PRK03352.1"/>
    <property type="match status" value="1"/>
</dbReference>
<dbReference type="InterPro" id="IPR043128">
    <property type="entry name" value="Rev_trsase/Diguanyl_cyclase"/>
</dbReference>
<evidence type="ECO:0000256" key="6">
    <source>
        <dbReference type="ARBA" id="ARBA00022695"/>
    </source>
</evidence>
<evidence type="ECO:0000256" key="2">
    <source>
        <dbReference type="ARBA" id="ARBA00010945"/>
    </source>
</evidence>
<keyword evidence="4 16" id="KW-0963">Cytoplasm</keyword>
<dbReference type="InterPro" id="IPR050116">
    <property type="entry name" value="DNA_polymerase-Y"/>
</dbReference>
<keyword evidence="9 16" id="KW-0227">DNA damage</keyword>
<dbReference type="Gene3D" id="1.10.150.20">
    <property type="entry name" value="5' to 3' exonuclease, C-terminal subdomain"/>
    <property type="match status" value="1"/>
</dbReference>
<keyword evidence="3 16" id="KW-0515">Mutator protein</keyword>
<feature type="binding site" evidence="16">
    <location>
        <position position="38"/>
    </location>
    <ligand>
        <name>Mg(2+)</name>
        <dbReference type="ChEBI" id="CHEBI:18420"/>
    </ligand>
</feature>
<evidence type="ECO:0000256" key="9">
    <source>
        <dbReference type="ARBA" id="ARBA00022763"/>
    </source>
</evidence>
<accession>A0AAE3GJ13</accession>
<dbReference type="EMBL" id="JAMTCK010000013">
    <property type="protein sequence ID" value="MCP2168254.1"/>
    <property type="molecule type" value="Genomic_DNA"/>
</dbReference>
<comment type="catalytic activity">
    <reaction evidence="15 16">
        <text>DNA(n) + a 2'-deoxyribonucleoside 5'-triphosphate = DNA(n+1) + diphosphate</text>
        <dbReference type="Rhea" id="RHEA:22508"/>
        <dbReference type="Rhea" id="RHEA-COMP:17339"/>
        <dbReference type="Rhea" id="RHEA-COMP:17340"/>
        <dbReference type="ChEBI" id="CHEBI:33019"/>
        <dbReference type="ChEBI" id="CHEBI:61560"/>
        <dbReference type="ChEBI" id="CHEBI:173112"/>
        <dbReference type="EC" id="2.7.7.7"/>
    </reaction>
</comment>
<feature type="binding site" evidence="16">
    <location>
        <position position="135"/>
    </location>
    <ligand>
        <name>Mg(2+)</name>
        <dbReference type="ChEBI" id="CHEBI:18420"/>
    </ligand>
</feature>
<dbReference type="InterPro" id="IPR043502">
    <property type="entry name" value="DNA/RNA_pol_sf"/>
</dbReference>
<evidence type="ECO:0000256" key="17">
    <source>
        <dbReference type="SAM" id="MobiDB-lite"/>
    </source>
</evidence>
<dbReference type="InterPro" id="IPR017961">
    <property type="entry name" value="DNA_pol_Y-fam_little_finger"/>
</dbReference>
<comment type="caution">
    <text evidence="19">The sequence shown here is derived from an EMBL/GenBank/DDBJ whole genome shotgun (WGS) entry which is preliminary data.</text>
</comment>
<gene>
    <name evidence="16" type="primary">dinB</name>
    <name evidence="19" type="ORF">LX83_005132</name>
</gene>
<evidence type="ECO:0000256" key="3">
    <source>
        <dbReference type="ARBA" id="ARBA00022457"/>
    </source>
</evidence>
<dbReference type="EC" id="2.7.7.7" evidence="16"/>
<evidence type="ECO:0000256" key="1">
    <source>
        <dbReference type="ARBA" id="ARBA00004496"/>
    </source>
</evidence>
<feature type="site" description="Substrate discrimination" evidence="16">
    <location>
        <position position="43"/>
    </location>
</feature>
<dbReference type="HAMAP" id="MF_01113">
    <property type="entry name" value="DNApol_IV"/>
    <property type="match status" value="1"/>
</dbReference>
<dbReference type="Pfam" id="PF11799">
    <property type="entry name" value="IMS_C"/>
    <property type="match status" value="1"/>
</dbReference>
<comment type="subunit">
    <text evidence="16">Monomer.</text>
</comment>
<dbReference type="CDD" id="cd03586">
    <property type="entry name" value="PolY_Pol_IV_kappa"/>
    <property type="match status" value="1"/>
</dbReference>